<keyword evidence="3" id="KW-0472">Membrane</keyword>
<comment type="catalytic activity">
    <reaction evidence="2">
        <text>2 GTP = 3',3'-c-di-GMP + 2 diphosphate</text>
        <dbReference type="Rhea" id="RHEA:24898"/>
        <dbReference type="ChEBI" id="CHEBI:33019"/>
        <dbReference type="ChEBI" id="CHEBI:37565"/>
        <dbReference type="ChEBI" id="CHEBI:58805"/>
        <dbReference type="EC" id="2.7.7.65"/>
    </reaction>
</comment>
<evidence type="ECO:0000259" key="4">
    <source>
        <dbReference type="PROSITE" id="PS50887"/>
    </source>
</evidence>
<evidence type="ECO:0000256" key="3">
    <source>
        <dbReference type="SAM" id="Phobius"/>
    </source>
</evidence>
<dbReference type="NCBIfam" id="TIGR00254">
    <property type="entry name" value="GGDEF"/>
    <property type="match status" value="1"/>
</dbReference>
<dbReference type="InterPro" id="IPR050469">
    <property type="entry name" value="Diguanylate_Cyclase"/>
</dbReference>
<feature type="transmembrane region" description="Helical" evidence="3">
    <location>
        <begin position="12"/>
        <end position="32"/>
    </location>
</feature>
<dbReference type="KEGG" id="lsd:EMK97_10525"/>
<dbReference type="EMBL" id="CP034759">
    <property type="protein sequence ID" value="QBG36115.1"/>
    <property type="molecule type" value="Genomic_DNA"/>
</dbReference>
<feature type="domain" description="GGDEF" evidence="4">
    <location>
        <begin position="177"/>
        <end position="311"/>
    </location>
</feature>
<name>A0A4P6P9B2_9GAMM</name>
<gene>
    <name evidence="5" type="ORF">EMK97_10525</name>
</gene>
<dbReference type="PANTHER" id="PTHR45138">
    <property type="entry name" value="REGULATORY COMPONENTS OF SENSORY TRANSDUCTION SYSTEM"/>
    <property type="match status" value="1"/>
</dbReference>
<dbReference type="CDD" id="cd01949">
    <property type="entry name" value="GGDEF"/>
    <property type="match status" value="1"/>
</dbReference>
<dbReference type="AlphaFoldDB" id="A0A4P6P9B2"/>
<dbReference type="SUPFAM" id="SSF55073">
    <property type="entry name" value="Nucleotide cyclase"/>
    <property type="match status" value="1"/>
</dbReference>
<protein>
    <recommendedName>
        <fullName evidence="1">diguanylate cyclase</fullName>
        <ecNumber evidence="1">2.7.7.65</ecNumber>
    </recommendedName>
</protein>
<feature type="transmembrane region" description="Helical" evidence="3">
    <location>
        <begin position="70"/>
        <end position="90"/>
    </location>
</feature>
<dbReference type="RefSeq" id="WP_130601954.1">
    <property type="nucleotide sequence ID" value="NZ_CP034759.1"/>
</dbReference>
<dbReference type="Proteomes" id="UP000290244">
    <property type="component" value="Chromosome"/>
</dbReference>
<dbReference type="InterPro" id="IPR043128">
    <property type="entry name" value="Rev_trsase/Diguanyl_cyclase"/>
</dbReference>
<keyword evidence="3" id="KW-1133">Transmembrane helix</keyword>
<dbReference type="PANTHER" id="PTHR45138:SF9">
    <property type="entry name" value="DIGUANYLATE CYCLASE DGCM-RELATED"/>
    <property type="match status" value="1"/>
</dbReference>
<dbReference type="Pfam" id="PF00990">
    <property type="entry name" value="GGDEF"/>
    <property type="match status" value="1"/>
</dbReference>
<keyword evidence="3" id="KW-0812">Transmembrane</keyword>
<evidence type="ECO:0000256" key="2">
    <source>
        <dbReference type="ARBA" id="ARBA00034247"/>
    </source>
</evidence>
<dbReference type="SMART" id="SM00267">
    <property type="entry name" value="GGDEF"/>
    <property type="match status" value="1"/>
</dbReference>
<keyword evidence="6" id="KW-1185">Reference proteome</keyword>
<dbReference type="GO" id="GO:0052621">
    <property type="term" value="F:diguanylate cyclase activity"/>
    <property type="evidence" value="ECO:0007669"/>
    <property type="project" value="UniProtKB-EC"/>
</dbReference>
<feature type="transmembrane region" description="Helical" evidence="3">
    <location>
        <begin position="44"/>
        <end position="63"/>
    </location>
</feature>
<proteinExistence type="predicted"/>
<dbReference type="InterPro" id="IPR000160">
    <property type="entry name" value="GGDEF_dom"/>
</dbReference>
<reference evidence="5 6" key="1">
    <citation type="submission" date="2018-12" db="EMBL/GenBank/DDBJ databases">
        <title>Complete genome of Litorilituus sediminis.</title>
        <authorList>
            <person name="Liu A."/>
            <person name="Rong J."/>
        </authorList>
    </citation>
    <scope>NUCLEOTIDE SEQUENCE [LARGE SCALE GENOMIC DNA]</scope>
    <source>
        <strain evidence="5 6">JCM 17549</strain>
    </source>
</reference>
<evidence type="ECO:0000313" key="5">
    <source>
        <dbReference type="EMBL" id="QBG36115.1"/>
    </source>
</evidence>
<accession>A0A4P6P9B2</accession>
<sequence>MNFSFLQLHRHLFVILAISIIAVIATAFSLGTLKPYAELDFFDAAGEGGITLMTLIWIFFTLASRPSGRVTKLLFIGLTFMHISMLLDFLDEFIRYPEGHAWLTTIESLPAPIGMVIMSWALYQWHQEQNAINKQLRRSERFYREHSLIDFTTGLYSAEYMKNQIKNELVTSKAQHSSFSLFMLDIRQFSYFNLHYGYEHGDSLLREVAQLIQMNIRDGDLACRYASDRFIVLMPNTDKKTAQEIAQQTKQAIEHLAYKSGNSSQAIYPNIIICSHQYRGWHSYQEVLADINQHLFTAKQDNAAQLRQLSA</sequence>
<feature type="transmembrane region" description="Helical" evidence="3">
    <location>
        <begin position="102"/>
        <end position="123"/>
    </location>
</feature>
<dbReference type="PROSITE" id="PS50887">
    <property type="entry name" value="GGDEF"/>
    <property type="match status" value="1"/>
</dbReference>
<dbReference type="EC" id="2.7.7.65" evidence="1"/>
<dbReference type="Gene3D" id="3.30.70.270">
    <property type="match status" value="1"/>
</dbReference>
<evidence type="ECO:0000256" key="1">
    <source>
        <dbReference type="ARBA" id="ARBA00012528"/>
    </source>
</evidence>
<organism evidence="5 6">
    <name type="scientific">Litorilituus sediminis</name>
    <dbReference type="NCBI Taxonomy" id="718192"/>
    <lineage>
        <taxon>Bacteria</taxon>
        <taxon>Pseudomonadati</taxon>
        <taxon>Pseudomonadota</taxon>
        <taxon>Gammaproteobacteria</taxon>
        <taxon>Alteromonadales</taxon>
        <taxon>Colwelliaceae</taxon>
        <taxon>Litorilituus</taxon>
    </lineage>
</organism>
<dbReference type="OrthoDB" id="5914567at2"/>
<evidence type="ECO:0000313" key="6">
    <source>
        <dbReference type="Proteomes" id="UP000290244"/>
    </source>
</evidence>
<dbReference type="InterPro" id="IPR029787">
    <property type="entry name" value="Nucleotide_cyclase"/>
</dbReference>